<name>A0A1M7MKL9_9FLAO</name>
<keyword evidence="3" id="KW-1185">Reference proteome</keyword>
<dbReference type="InterPro" id="IPR035093">
    <property type="entry name" value="RelE/ParE_toxin_dom_sf"/>
</dbReference>
<accession>A0A1M7MKL9</accession>
<dbReference type="AlphaFoldDB" id="A0A1M7MKL9"/>
<dbReference type="EMBL" id="LT670848">
    <property type="protein sequence ID" value="SHM91471.1"/>
    <property type="molecule type" value="Genomic_DNA"/>
</dbReference>
<protein>
    <submittedName>
        <fullName evidence="2">ParE toxin of type II toxin-antitoxin system, parDE</fullName>
    </submittedName>
</protein>
<dbReference type="Proteomes" id="UP000190235">
    <property type="component" value="Chromosome I"/>
</dbReference>
<dbReference type="STRING" id="143223.SAMN05878281_2539"/>
<dbReference type="Gene3D" id="3.30.2310.20">
    <property type="entry name" value="RelE-like"/>
    <property type="match status" value="1"/>
</dbReference>
<dbReference type="OrthoDB" id="595476at2"/>
<dbReference type="Pfam" id="PF05016">
    <property type="entry name" value="ParE_toxin"/>
    <property type="match status" value="1"/>
</dbReference>
<organism evidence="2 3">
    <name type="scientific">Salegentibacter salegens</name>
    <dbReference type="NCBI Taxonomy" id="143223"/>
    <lineage>
        <taxon>Bacteria</taxon>
        <taxon>Pseudomonadati</taxon>
        <taxon>Bacteroidota</taxon>
        <taxon>Flavobacteriia</taxon>
        <taxon>Flavobacteriales</taxon>
        <taxon>Flavobacteriaceae</taxon>
        <taxon>Salegentibacter</taxon>
    </lineage>
</organism>
<dbReference type="RefSeq" id="WP_079735555.1">
    <property type="nucleotide sequence ID" value="NZ_LT670848.1"/>
</dbReference>
<gene>
    <name evidence="2" type="ORF">SAMN05878281_2539</name>
</gene>
<keyword evidence="1" id="KW-1277">Toxin-antitoxin system</keyword>
<evidence type="ECO:0000313" key="2">
    <source>
        <dbReference type="EMBL" id="SHM91471.1"/>
    </source>
</evidence>
<evidence type="ECO:0000256" key="1">
    <source>
        <dbReference type="ARBA" id="ARBA00022649"/>
    </source>
</evidence>
<reference evidence="3" key="1">
    <citation type="submission" date="2016-11" db="EMBL/GenBank/DDBJ databases">
        <authorList>
            <person name="Varghese N."/>
            <person name="Submissions S."/>
        </authorList>
    </citation>
    <scope>NUCLEOTIDE SEQUENCE [LARGE SCALE GENOMIC DNA]</scope>
    <source>
        <strain evidence="3">ACAM 48</strain>
    </source>
</reference>
<evidence type="ECO:0000313" key="3">
    <source>
        <dbReference type="Proteomes" id="UP000190235"/>
    </source>
</evidence>
<sequence length="95" mass="11627">MDYKIRILPRAKLEINDAFKWYSSRNLKPGKELLKEINLIYDLLLFDPFLFKKNEQNYREVPLRKFPFLIIYRIFKDEVLIQSVFHTHQNPTKKP</sequence>
<proteinExistence type="predicted"/>
<dbReference type="InterPro" id="IPR007712">
    <property type="entry name" value="RelE/ParE_toxin"/>
</dbReference>